<reference evidence="15 17" key="1">
    <citation type="submission" date="2023-07" db="EMBL/GenBank/DDBJ databases">
        <title>Sorghum-associated microbial communities from plants grown in Nebraska, USA.</title>
        <authorList>
            <person name="Schachtman D."/>
        </authorList>
    </citation>
    <scope>NUCLEOTIDE SEQUENCE</scope>
    <source>
        <strain evidence="15">DS1006</strain>
        <strain evidence="16 17">DS1016</strain>
    </source>
</reference>
<comment type="pathway">
    <text evidence="12">Carbohydrate metabolism; D-ribose degradation; D-ribose 5-phosphate from beta-D-ribopyranose: step 2/2.</text>
</comment>
<evidence type="ECO:0000259" key="14">
    <source>
        <dbReference type="Pfam" id="PF00294"/>
    </source>
</evidence>
<dbReference type="PANTHER" id="PTHR10584">
    <property type="entry name" value="SUGAR KINASE"/>
    <property type="match status" value="1"/>
</dbReference>
<name>A0AAW8DDD4_9MICC</name>
<keyword evidence="7 12" id="KW-0418">Kinase</keyword>
<dbReference type="InterPro" id="IPR029056">
    <property type="entry name" value="Ribokinase-like"/>
</dbReference>
<evidence type="ECO:0000256" key="3">
    <source>
        <dbReference type="ARBA" id="ARBA00016943"/>
    </source>
</evidence>
<comment type="caution">
    <text evidence="12">Lacks conserved residue(s) required for the propagation of feature annotation.</text>
</comment>
<dbReference type="Pfam" id="PF00294">
    <property type="entry name" value="PfkB"/>
    <property type="match status" value="1"/>
</dbReference>
<feature type="compositionally biased region" description="Gly residues" evidence="13">
    <location>
        <begin position="30"/>
        <end position="45"/>
    </location>
</feature>
<comment type="similarity">
    <text evidence="1">Belongs to the carbohydrate kinase pfkB family.</text>
</comment>
<proteinExistence type="inferred from homology"/>
<comment type="cofactor">
    <cofactor evidence="12">
        <name>Mg(2+)</name>
        <dbReference type="ChEBI" id="CHEBI:18420"/>
    </cofactor>
    <text evidence="12">Requires a divalent cation, most likely magnesium in vivo, as an electrophilic catalyst to aid phosphoryl group transfer. It is the chelate of the metal and the nucleotide that is the actual substrate.</text>
</comment>
<evidence type="ECO:0000256" key="9">
    <source>
        <dbReference type="ARBA" id="ARBA00022842"/>
    </source>
</evidence>
<evidence type="ECO:0000256" key="5">
    <source>
        <dbReference type="ARBA" id="ARBA00022723"/>
    </source>
</evidence>
<evidence type="ECO:0000313" key="17">
    <source>
        <dbReference type="Proteomes" id="UP001230951"/>
    </source>
</evidence>
<keyword evidence="6 12" id="KW-0547">Nucleotide-binding</keyword>
<evidence type="ECO:0000256" key="12">
    <source>
        <dbReference type="HAMAP-Rule" id="MF_01987"/>
    </source>
</evidence>
<dbReference type="EC" id="2.7.1.15" evidence="2 12"/>
<keyword evidence="8 12" id="KW-0067">ATP-binding</keyword>
<comment type="subunit">
    <text evidence="12">Homodimer.</text>
</comment>
<feature type="domain" description="Carbohydrate kinase PfkB" evidence="14">
    <location>
        <begin position="7"/>
        <end position="267"/>
    </location>
</feature>
<evidence type="ECO:0000256" key="1">
    <source>
        <dbReference type="ARBA" id="ARBA00005380"/>
    </source>
</evidence>
<feature type="binding site" evidence="12">
    <location>
        <begin position="197"/>
        <end position="202"/>
    </location>
    <ligand>
        <name>ATP</name>
        <dbReference type="ChEBI" id="CHEBI:30616"/>
    </ligand>
</feature>
<evidence type="ECO:0000256" key="11">
    <source>
        <dbReference type="ARBA" id="ARBA00023277"/>
    </source>
</evidence>
<evidence type="ECO:0000256" key="10">
    <source>
        <dbReference type="ARBA" id="ARBA00022958"/>
    </source>
</evidence>
<protein>
    <recommendedName>
        <fullName evidence="3 12">Ribokinase</fullName>
        <shortName evidence="12">RK</shortName>
        <ecNumber evidence="2 12">2.7.1.15</ecNumber>
    </recommendedName>
</protein>
<evidence type="ECO:0000313" key="18">
    <source>
        <dbReference type="Proteomes" id="UP001242995"/>
    </source>
</evidence>
<dbReference type="EMBL" id="JAUSTF010000001">
    <property type="protein sequence ID" value="MDQ0179425.1"/>
    <property type="molecule type" value="Genomic_DNA"/>
</dbReference>
<feature type="binding site" evidence="12">
    <location>
        <position position="224"/>
    </location>
    <ligand>
        <name>K(+)</name>
        <dbReference type="ChEBI" id="CHEBI:29103"/>
    </ligand>
</feature>
<evidence type="ECO:0000256" key="13">
    <source>
        <dbReference type="SAM" id="MobiDB-lite"/>
    </source>
</evidence>
<feature type="binding site" evidence="12">
    <location>
        <begin position="42"/>
        <end position="46"/>
    </location>
    <ligand>
        <name>substrate</name>
    </ligand>
</feature>
<dbReference type="GO" id="GO:0004747">
    <property type="term" value="F:ribokinase activity"/>
    <property type="evidence" value="ECO:0007669"/>
    <property type="project" value="UniProtKB-UniRule"/>
</dbReference>
<evidence type="ECO:0000313" key="15">
    <source>
        <dbReference type="EMBL" id="MDP9903921.1"/>
    </source>
</evidence>
<feature type="binding site" evidence="12">
    <location>
        <begin position="229"/>
        <end position="230"/>
    </location>
    <ligand>
        <name>ATP</name>
        <dbReference type="ChEBI" id="CHEBI:30616"/>
    </ligand>
</feature>
<dbReference type="GO" id="GO:0019303">
    <property type="term" value="P:D-ribose catabolic process"/>
    <property type="evidence" value="ECO:0007669"/>
    <property type="project" value="UniProtKB-UniRule"/>
</dbReference>
<feature type="active site" description="Proton acceptor" evidence="12">
    <location>
        <position position="230"/>
    </location>
</feature>
<feature type="region of interest" description="Disordered" evidence="13">
    <location>
        <begin position="26"/>
        <end position="45"/>
    </location>
</feature>
<dbReference type="EMBL" id="JAUSRG010000002">
    <property type="protein sequence ID" value="MDP9903921.1"/>
    <property type="molecule type" value="Genomic_DNA"/>
</dbReference>
<dbReference type="InterPro" id="IPR011877">
    <property type="entry name" value="Ribokinase"/>
</dbReference>
<feature type="binding site" evidence="12">
    <location>
        <position position="230"/>
    </location>
    <ligand>
        <name>substrate</name>
    </ligand>
</feature>
<evidence type="ECO:0000256" key="2">
    <source>
        <dbReference type="ARBA" id="ARBA00012035"/>
    </source>
</evidence>
<dbReference type="Proteomes" id="UP001242995">
    <property type="component" value="Unassembled WGS sequence"/>
</dbReference>
<evidence type="ECO:0000256" key="6">
    <source>
        <dbReference type="ARBA" id="ARBA00022741"/>
    </source>
</evidence>
<feature type="binding site" evidence="12">
    <location>
        <begin position="14"/>
        <end position="16"/>
    </location>
    <ligand>
        <name>substrate</name>
    </ligand>
</feature>
<keyword evidence="17" id="KW-1185">Reference proteome</keyword>
<evidence type="ECO:0000256" key="8">
    <source>
        <dbReference type="ARBA" id="ARBA00022840"/>
    </source>
</evidence>
<gene>
    <name evidence="12" type="primary">rbsK</name>
    <name evidence="15" type="ORF">J2S90_000867</name>
    <name evidence="16" type="ORF">J2S93_000832</name>
</gene>
<dbReference type="GO" id="GO:0046872">
    <property type="term" value="F:metal ion binding"/>
    <property type="evidence" value="ECO:0007669"/>
    <property type="project" value="UniProtKB-KW"/>
</dbReference>
<comment type="caution">
    <text evidence="15">The sequence shown here is derived from an EMBL/GenBank/DDBJ whole genome shotgun (WGS) entry which is preliminary data.</text>
</comment>
<keyword evidence="11 12" id="KW-0119">Carbohydrate metabolism</keyword>
<dbReference type="PANTHER" id="PTHR10584:SF166">
    <property type="entry name" value="RIBOKINASE"/>
    <property type="match status" value="1"/>
</dbReference>
<organism evidence="15 18">
    <name type="scientific">Arthrobacter bambusae</name>
    <dbReference type="NCBI Taxonomy" id="1338426"/>
    <lineage>
        <taxon>Bacteria</taxon>
        <taxon>Bacillati</taxon>
        <taxon>Actinomycetota</taxon>
        <taxon>Actinomycetes</taxon>
        <taxon>Micrococcales</taxon>
        <taxon>Micrococcaceae</taxon>
        <taxon>Arthrobacter</taxon>
    </lineage>
</organism>
<keyword evidence="10 12" id="KW-0630">Potassium</keyword>
<keyword evidence="12" id="KW-0963">Cytoplasm</keyword>
<dbReference type="RefSeq" id="WP_306959469.1">
    <property type="nucleotide sequence ID" value="NZ_JAUSRG010000002.1"/>
</dbReference>
<dbReference type="InterPro" id="IPR002173">
    <property type="entry name" value="Carboh/pur_kinase_PfkB_CS"/>
</dbReference>
<feature type="binding site" evidence="12">
    <location>
        <position position="137"/>
    </location>
    <ligand>
        <name>substrate</name>
    </ligand>
</feature>
<feature type="binding site" evidence="12">
    <location>
        <position position="263"/>
    </location>
    <ligand>
        <name>K(+)</name>
        <dbReference type="ChEBI" id="CHEBI:29103"/>
    </ligand>
</feature>
<dbReference type="AlphaFoldDB" id="A0AAW8DDD4"/>
<keyword evidence="9 12" id="KW-0460">Magnesium</keyword>
<dbReference type="GO" id="GO:0005524">
    <property type="term" value="F:ATP binding"/>
    <property type="evidence" value="ECO:0007669"/>
    <property type="project" value="UniProtKB-UniRule"/>
</dbReference>
<evidence type="ECO:0000313" key="16">
    <source>
        <dbReference type="EMBL" id="MDQ0179425.1"/>
    </source>
</evidence>
<comment type="catalytic activity">
    <reaction evidence="12">
        <text>D-ribose + ATP = D-ribose 5-phosphate + ADP + H(+)</text>
        <dbReference type="Rhea" id="RHEA:13697"/>
        <dbReference type="ChEBI" id="CHEBI:15378"/>
        <dbReference type="ChEBI" id="CHEBI:30616"/>
        <dbReference type="ChEBI" id="CHEBI:47013"/>
        <dbReference type="ChEBI" id="CHEBI:78346"/>
        <dbReference type="ChEBI" id="CHEBI:456216"/>
        <dbReference type="EC" id="2.7.1.15"/>
    </reaction>
</comment>
<dbReference type="Proteomes" id="UP001230951">
    <property type="component" value="Unassembled WGS sequence"/>
</dbReference>
<dbReference type="PROSITE" id="PS00584">
    <property type="entry name" value="PFKB_KINASES_2"/>
    <property type="match status" value="1"/>
</dbReference>
<evidence type="ECO:0000256" key="4">
    <source>
        <dbReference type="ARBA" id="ARBA00022679"/>
    </source>
</evidence>
<dbReference type="InterPro" id="IPR011611">
    <property type="entry name" value="PfkB_dom"/>
</dbReference>
<dbReference type="Gene3D" id="3.40.1190.20">
    <property type="match status" value="1"/>
</dbReference>
<comment type="subcellular location">
    <subcellularLocation>
        <location evidence="12">Cytoplasm</location>
    </subcellularLocation>
</comment>
<dbReference type="HAMAP" id="MF_01987">
    <property type="entry name" value="Ribokinase"/>
    <property type="match status" value="1"/>
</dbReference>
<dbReference type="SUPFAM" id="SSF53613">
    <property type="entry name" value="Ribokinase-like"/>
    <property type="match status" value="1"/>
</dbReference>
<comment type="similarity">
    <text evidence="12">Belongs to the carbohydrate kinase PfkB family. Ribokinase subfamily.</text>
</comment>
<dbReference type="InterPro" id="IPR002139">
    <property type="entry name" value="Ribo/fructo_kinase"/>
</dbReference>
<comment type="function">
    <text evidence="12">Catalyzes the phosphorylation of ribose at O-5 in a reaction requiring ATP and magnesium. The resulting D-ribose-5-phosphate can then be used either for sythesis of nucleotides, histidine, and tryptophan, or as a component of the pentose phosphate pathway.</text>
</comment>
<accession>A0AAW8DDD4</accession>
<feature type="binding site" evidence="12">
    <location>
        <position position="178"/>
    </location>
    <ligand>
        <name>ATP</name>
        <dbReference type="ChEBI" id="CHEBI:30616"/>
    </ligand>
</feature>
<keyword evidence="5 12" id="KW-0479">Metal-binding</keyword>
<sequence>MPHPSTLTVVGSLNVDLTCRVHRLPSHGETIGGGTLTRQPGGKGGNQAAAAARLAGAARMVGAVGADPDGRLLTEALDRAGVDTSAVEQVSAPTGTALIVIDNEGENQIAVAPGANAMVSLERADFSDGGPVLAQLEIAVETVLEAARRTTGFFALNAAPAQALPAELLERCELVIVNESEYELIPELRSAKRVAVTYGAGGASMYAQGVKTAHAPATRTSVVNSVGAGDAFCAALVLALASGLDEESSLAAACAVGAAAVGSELSQPEFERLEHYLPN</sequence>
<evidence type="ECO:0000256" key="7">
    <source>
        <dbReference type="ARBA" id="ARBA00022777"/>
    </source>
</evidence>
<feature type="binding site" evidence="12">
    <location>
        <position position="226"/>
    </location>
    <ligand>
        <name>K(+)</name>
        <dbReference type="ChEBI" id="CHEBI:29103"/>
    </ligand>
</feature>
<keyword evidence="4 12" id="KW-0808">Transferase</keyword>
<dbReference type="PRINTS" id="PR00990">
    <property type="entry name" value="RIBOKINASE"/>
</dbReference>
<dbReference type="GO" id="GO:0005829">
    <property type="term" value="C:cytosol"/>
    <property type="evidence" value="ECO:0007669"/>
    <property type="project" value="TreeGrafter"/>
</dbReference>
<comment type="activity regulation">
    <text evidence="12">Activated by a monovalent cation that binds near, but not in, the active site. The most likely occupant of the site in vivo is potassium. Ion binding induces a conformational change that may alter substrate affinity.</text>
</comment>
<feature type="binding site" evidence="12">
    <location>
        <position position="260"/>
    </location>
    <ligand>
        <name>K(+)</name>
        <dbReference type="ChEBI" id="CHEBI:29103"/>
    </ligand>
</feature>